<feature type="transmembrane region" description="Helical" evidence="1">
    <location>
        <begin position="59"/>
        <end position="81"/>
    </location>
</feature>
<gene>
    <name evidence="2" type="ORF">C5O00_04615</name>
</gene>
<keyword evidence="3" id="KW-1185">Reference proteome</keyword>
<organism evidence="2 3">
    <name type="scientific">Pukyongia salina</name>
    <dbReference type="NCBI Taxonomy" id="2094025"/>
    <lineage>
        <taxon>Bacteria</taxon>
        <taxon>Pseudomonadati</taxon>
        <taxon>Bacteroidota</taxon>
        <taxon>Flavobacteriia</taxon>
        <taxon>Flavobacteriales</taxon>
        <taxon>Flavobacteriaceae</taxon>
        <taxon>Pukyongia</taxon>
    </lineage>
</organism>
<accession>A0A2S0HV43</accession>
<dbReference type="Proteomes" id="UP000238442">
    <property type="component" value="Chromosome"/>
</dbReference>
<feature type="transmembrane region" description="Helical" evidence="1">
    <location>
        <begin position="12"/>
        <end position="30"/>
    </location>
</feature>
<evidence type="ECO:0000313" key="2">
    <source>
        <dbReference type="EMBL" id="AVI50486.1"/>
    </source>
</evidence>
<dbReference type="EMBL" id="CP027062">
    <property type="protein sequence ID" value="AVI50486.1"/>
    <property type="molecule type" value="Genomic_DNA"/>
</dbReference>
<evidence type="ECO:0000313" key="3">
    <source>
        <dbReference type="Proteomes" id="UP000238442"/>
    </source>
</evidence>
<protein>
    <recommendedName>
        <fullName evidence="4">SdpI family protein</fullName>
    </recommendedName>
</protein>
<dbReference type="AlphaFoldDB" id="A0A2S0HV43"/>
<sequence length="120" mass="13898">MGSMSDTGQLWWALGYCGFMMLLAFIIKRYPPKKINPFYGYRTKRSMKNPKTWEAANKYAAQLMLQFCLYSFLIPAVTYLLIPGWNLLITVIGNTILILLVIFYTEKHLSNLFDENGDLI</sequence>
<keyword evidence="1" id="KW-0472">Membrane</keyword>
<proteinExistence type="predicted"/>
<evidence type="ECO:0000256" key="1">
    <source>
        <dbReference type="SAM" id="Phobius"/>
    </source>
</evidence>
<dbReference type="KEGG" id="aue:C5O00_04615"/>
<dbReference type="RefSeq" id="WP_105215366.1">
    <property type="nucleotide sequence ID" value="NZ_CP027062.1"/>
</dbReference>
<dbReference type="Pfam" id="PF13630">
    <property type="entry name" value="SdpI"/>
    <property type="match status" value="1"/>
</dbReference>
<evidence type="ECO:0008006" key="4">
    <source>
        <dbReference type="Google" id="ProtNLM"/>
    </source>
</evidence>
<feature type="transmembrane region" description="Helical" evidence="1">
    <location>
        <begin position="87"/>
        <end position="105"/>
    </location>
</feature>
<keyword evidence="1" id="KW-0812">Transmembrane</keyword>
<name>A0A2S0HV43_9FLAO</name>
<keyword evidence="1" id="KW-1133">Transmembrane helix</keyword>
<reference evidence="2 3" key="1">
    <citation type="submission" date="2018-02" db="EMBL/GenBank/DDBJ databases">
        <title>Genomic analysis of the strain RR4-38 isolated from a seawater recirculating aquaculture system.</title>
        <authorList>
            <person name="Kim Y.-S."/>
            <person name="Jang Y.H."/>
            <person name="Kim K.-H."/>
        </authorList>
    </citation>
    <scope>NUCLEOTIDE SEQUENCE [LARGE SCALE GENOMIC DNA]</scope>
    <source>
        <strain evidence="2 3">RR4-38</strain>
    </source>
</reference>
<dbReference type="InterPro" id="IPR025962">
    <property type="entry name" value="SdpI/YhfL"/>
</dbReference>